<proteinExistence type="predicted"/>
<dbReference type="AlphaFoldDB" id="A0A8X6LHZ7"/>
<dbReference type="Proteomes" id="UP000887116">
    <property type="component" value="Unassembled WGS sequence"/>
</dbReference>
<gene>
    <name evidence="1" type="ORF">TNCT_313871</name>
</gene>
<evidence type="ECO:0000313" key="2">
    <source>
        <dbReference type="Proteomes" id="UP000887116"/>
    </source>
</evidence>
<protein>
    <submittedName>
        <fullName evidence="1">Uncharacterized protein</fullName>
    </submittedName>
</protein>
<organism evidence="1 2">
    <name type="scientific">Trichonephila clavata</name>
    <name type="common">Joro spider</name>
    <name type="synonym">Nephila clavata</name>
    <dbReference type="NCBI Taxonomy" id="2740835"/>
    <lineage>
        <taxon>Eukaryota</taxon>
        <taxon>Metazoa</taxon>
        <taxon>Ecdysozoa</taxon>
        <taxon>Arthropoda</taxon>
        <taxon>Chelicerata</taxon>
        <taxon>Arachnida</taxon>
        <taxon>Araneae</taxon>
        <taxon>Araneomorphae</taxon>
        <taxon>Entelegynae</taxon>
        <taxon>Araneoidea</taxon>
        <taxon>Nephilidae</taxon>
        <taxon>Trichonephila</taxon>
    </lineage>
</organism>
<evidence type="ECO:0000313" key="1">
    <source>
        <dbReference type="EMBL" id="GFR11531.1"/>
    </source>
</evidence>
<reference evidence="1" key="1">
    <citation type="submission" date="2020-07" db="EMBL/GenBank/DDBJ databases">
        <title>Multicomponent nature underlies the extraordinary mechanical properties of spider dragline silk.</title>
        <authorList>
            <person name="Kono N."/>
            <person name="Nakamura H."/>
            <person name="Mori M."/>
            <person name="Yoshida Y."/>
            <person name="Ohtoshi R."/>
            <person name="Malay A.D."/>
            <person name="Moran D.A.P."/>
            <person name="Tomita M."/>
            <person name="Numata K."/>
            <person name="Arakawa K."/>
        </authorList>
    </citation>
    <scope>NUCLEOTIDE SEQUENCE</scope>
</reference>
<dbReference type="EMBL" id="BMAO01016841">
    <property type="protein sequence ID" value="GFR11531.1"/>
    <property type="molecule type" value="Genomic_DNA"/>
</dbReference>
<keyword evidence="2" id="KW-1185">Reference proteome</keyword>
<sequence length="113" mass="13356">MEGGALNSCERQLQPYPDAIQPLKQGQGSWQGCSSRCQPWRRVSTVCSTRFSVLDKLPSFRIRELLILRIKRMVLLAPSDRRDSWRFYYLAWFLSHQPVLTCMRAYIWVYLNI</sequence>
<accession>A0A8X6LHZ7</accession>
<comment type="caution">
    <text evidence="1">The sequence shown here is derived from an EMBL/GenBank/DDBJ whole genome shotgun (WGS) entry which is preliminary data.</text>
</comment>
<name>A0A8X6LHZ7_TRICU</name>